<feature type="transmembrane region" description="Helical" evidence="1">
    <location>
        <begin position="80"/>
        <end position="104"/>
    </location>
</feature>
<dbReference type="Proteomes" id="UP000185936">
    <property type="component" value="Unassembled WGS sequence"/>
</dbReference>
<feature type="transmembrane region" description="Helical" evidence="1">
    <location>
        <begin position="15"/>
        <end position="33"/>
    </location>
</feature>
<dbReference type="RefSeq" id="WP_076608956.1">
    <property type="nucleotide sequence ID" value="NZ_FTNR01000006.1"/>
</dbReference>
<protein>
    <submittedName>
        <fullName evidence="2">Uncharacterized protein</fullName>
    </submittedName>
</protein>
<proteinExistence type="predicted"/>
<feature type="transmembrane region" description="Helical" evidence="1">
    <location>
        <begin position="45"/>
        <end position="68"/>
    </location>
</feature>
<evidence type="ECO:0000313" key="2">
    <source>
        <dbReference type="EMBL" id="SIR95687.1"/>
    </source>
</evidence>
<dbReference type="OrthoDB" id="163220at2157"/>
<accession>A0A1N7F5N8</accession>
<dbReference type="EMBL" id="FTNR01000006">
    <property type="protein sequence ID" value="SIR95687.1"/>
    <property type="molecule type" value="Genomic_DNA"/>
</dbReference>
<sequence length="122" mass="13661">MSRLESARTWLRDHPVGVVFLLLVAVPATLAVFSFRQPFPIPGAVLSALEVLFRLFVYAPVAAVRAVLFDPLGLDVLFSIAGLNQTVVLLILLGFYYGLSVVIVRGSRFVRHRLDLERQRRN</sequence>
<keyword evidence="1" id="KW-0812">Transmembrane</keyword>
<evidence type="ECO:0000256" key="1">
    <source>
        <dbReference type="SAM" id="Phobius"/>
    </source>
</evidence>
<organism evidence="2 3">
    <name type="scientific">Natronorubrum thiooxidans</name>
    <dbReference type="NCBI Taxonomy" id="308853"/>
    <lineage>
        <taxon>Archaea</taxon>
        <taxon>Methanobacteriati</taxon>
        <taxon>Methanobacteriota</taxon>
        <taxon>Stenosarchaea group</taxon>
        <taxon>Halobacteria</taxon>
        <taxon>Halobacteriales</taxon>
        <taxon>Natrialbaceae</taxon>
        <taxon>Natronorubrum</taxon>
    </lineage>
</organism>
<dbReference type="AlphaFoldDB" id="A0A1N7F5N8"/>
<reference evidence="3" key="1">
    <citation type="submission" date="2017-01" db="EMBL/GenBank/DDBJ databases">
        <authorList>
            <person name="Varghese N."/>
            <person name="Submissions S."/>
        </authorList>
    </citation>
    <scope>NUCLEOTIDE SEQUENCE [LARGE SCALE GENOMIC DNA]</scope>
    <source>
        <strain evidence="3">type strain: HArc-</strain>
    </source>
</reference>
<keyword evidence="1" id="KW-1133">Transmembrane helix</keyword>
<keyword evidence="3" id="KW-1185">Reference proteome</keyword>
<name>A0A1N7F5N8_9EURY</name>
<keyword evidence="1" id="KW-0472">Membrane</keyword>
<gene>
    <name evidence="2" type="ORF">SAMN05421752_1062</name>
</gene>
<evidence type="ECO:0000313" key="3">
    <source>
        <dbReference type="Proteomes" id="UP000185936"/>
    </source>
</evidence>